<gene>
    <name evidence="8" type="ORF">FGO68_gene5107</name>
</gene>
<keyword evidence="3" id="KW-0812">Transmembrane</keyword>
<feature type="region of interest" description="Disordered" evidence="6">
    <location>
        <begin position="58"/>
        <end position="113"/>
    </location>
</feature>
<dbReference type="PANTHER" id="PTHR12770:SF31">
    <property type="entry name" value="RUS FAMILY MEMBER 1"/>
    <property type="match status" value="1"/>
</dbReference>
<evidence type="ECO:0000256" key="3">
    <source>
        <dbReference type="ARBA" id="ARBA00022692"/>
    </source>
</evidence>
<accession>A0A8J8NUT8</accession>
<protein>
    <recommendedName>
        <fullName evidence="7">Protein root UVB sensitive/RUS domain-containing protein</fullName>
    </recommendedName>
</protein>
<feature type="domain" description="Protein root UVB sensitive/RUS" evidence="7">
    <location>
        <begin position="157"/>
        <end position="395"/>
    </location>
</feature>
<evidence type="ECO:0000256" key="2">
    <source>
        <dbReference type="ARBA" id="ARBA00007558"/>
    </source>
</evidence>
<evidence type="ECO:0000256" key="1">
    <source>
        <dbReference type="ARBA" id="ARBA00004370"/>
    </source>
</evidence>
<comment type="similarity">
    <text evidence="2">Belongs to the RUS1 family.</text>
</comment>
<dbReference type="Pfam" id="PF04884">
    <property type="entry name" value="UVB_sens_prot"/>
    <property type="match status" value="1"/>
</dbReference>
<comment type="caution">
    <text evidence="8">The sequence shown here is derived from an EMBL/GenBank/DDBJ whole genome shotgun (WGS) entry which is preliminary data.</text>
</comment>
<name>A0A8J8NUT8_HALGN</name>
<dbReference type="GO" id="GO:0016020">
    <property type="term" value="C:membrane"/>
    <property type="evidence" value="ECO:0007669"/>
    <property type="project" value="UniProtKB-SubCell"/>
</dbReference>
<dbReference type="InterPro" id="IPR006968">
    <property type="entry name" value="RUS_fam"/>
</dbReference>
<dbReference type="OrthoDB" id="309918at2759"/>
<evidence type="ECO:0000259" key="7">
    <source>
        <dbReference type="Pfam" id="PF04884"/>
    </source>
</evidence>
<comment type="subcellular location">
    <subcellularLocation>
        <location evidence="1">Membrane</location>
    </subcellularLocation>
</comment>
<proteinExistence type="inferred from homology"/>
<reference evidence="8" key="1">
    <citation type="submission" date="2019-06" db="EMBL/GenBank/DDBJ databases">
        <authorList>
            <person name="Zheng W."/>
        </authorList>
    </citation>
    <scope>NUCLEOTIDE SEQUENCE</scope>
    <source>
        <strain evidence="8">QDHG01</strain>
    </source>
</reference>
<evidence type="ECO:0000313" key="9">
    <source>
        <dbReference type="Proteomes" id="UP000785679"/>
    </source>
</evidence>
<keyword evidence="9" id="KW-1185">Reference proteome</keyword>
<keyword evidence="5" id="KW-0472">Membrane</keyword>
<evidence type="ECO:0000256" key="6">
    <source>
        <dbReference type="SAM" id="MobiDB-lite"/>
    </source>
</evidence>
<keyword evidence="4" id="KW-1133">Transmembrane helix</keyword>
<sequence length="573" mass="65592">MFMLTDRLLCQAVYHQAKARLIHSQWVLPIRSLHILNKNANIKGRHHLGYNRVQMQQWFSSSQQPQQNQDHAEPPHQPQHTTQQQSGPQISTVQNESTMTASQEKQTPPHKEIKLTKYVIHSFPNDKDNSPSTLEIEKNSGKINIVTQHDPISLKQMKSNVINGFFDTFLPAGYPHSVADGYLRFTVYSNLSALAITAMSFLSAQSLFVAIGSTMTQANLAAAAYTWVLKDGLGQLGGILFASRYGRNFDEDIKKWRFMAQVALNISIYIDILTLKHPEHFLLLASIANMGKNICFLLSSASRASINVQFAKRNNIGDISGKSVSQFTASTLIGVGLGLLLSKMINIQVISQLYPIFMVLTAVNITASYMSVKVIDEIYLNNQRSFILFNEFFQSQDKAFKGASEINNKEVFYLPNLMNLKNCKFIQYGHHSIYEVLAKSKPHYYTQSVLKQLEKTHRNFVYHVILLPKWQRHIKSIVNNGRIYRIHVNMSQQAQSIDVLQSYYLARLIDNEMNKREIINTTQSIEMSIRNAEVEFMKIDFSQLQLKLEEKGWSLEYIYLDPKKNRYSIDKPQ</sequence>
<feature type="compositionally biased region" description="Polar residues" evidence="6">
    <location>
        <begin position="86"/>
        <end position="106"/>
    </location>
</feature>
<organism evidence="8 9">
    <name type="scientific">Halteria grandinella</name>
    <dbReference type="NCBI Taxonomy" id="5974"/>
    <lineage>
        <taxon>Eukaryota</taxon>
        <taxon>Sar</taxon>
        <taxon>Alveolata</taxon>
        <taxon>Ciliophora</taxon>
        <taxon>Intramacronucleata</taxon>
        <taxon>Spirotrichea</taxon>
        <taxon>Stichotrichia</taxon>
        <taxon>Sporadotrichida</taxon>
        <taxon>Halteriidae</taxon>
        <taxon>Halteria</taxon>
    </lineage>
</organism>
<dbReference type="InterPro" id="IPR054549">
    <property type="entry name" value="UVB_sens_RUS_dom"/>
</dbReference>
<dbReference type="PANTHER" id="PTHR12770">
    <property type="entry name" value="RUS1 FAMILY PROTEIN C16ORF58"/>
    <property type="match status" value="1"/>
</dbReference>
<evidence type="ECO:0000256" key="4">
    <source>
        <dbReference type="ARBA" id="ARBA00022989"/>
    </source>
</evidence>
<dbReference type="Proteomes" id="UP000785679">
    <property type="component" value="Unassembled WGS sequence"/>
</dbReference>
<dbReference type="EMBL" id="RRYP01007413">
    <property type="protein sequence ID" value="TNV80516.1"/>
    <property type="molecule type" value="Genomic_DNA"/>
</dbReference>
<feature type="compositionally biased region" description="Low complexity" evidence="6">
    <location>
        <begin position="58"/>
        <end position="69"/>
    </location>
</feature>
<evidence type="ECO:0000256" key="5">
    <source>
        <dbReference type="ARBA" id="ARBA00023136"/>
    </source>
</evidence>
<dbReference type="AlphaFoldDB" id="A0A8J8NUT8"/>
<evidence type="ECO:0000313" key="8">
    <source>
        <dbReference type="EMBL" id="TNV80516.1"/>
    </source>
</evidence>